<keyword evidence="1" id="KW-0812">Transmembrane</keyword>
<dbReference type="EMBL" id="JF411744">
    <property type="protein sequence ID" value="AAC96839.1"/>
    <property type="molecule type" value="Genomic_DNA"/>
</dbReference>
<feature type="transmembrane region" description="Helical" evidence="1">
    <location>
        <begin position="41"/>
        <end position="65"/>
    </location>
</feature>
<reference evidence="2 3" key="8">
    <citation type="journal article" date="2010" name="J. Virol.">
        <title>Microarray analysis of Paramecium bursaria chlorella virus 1 transcription.</title>
        <authorList>
            <person name="Yanai-Balser G.M."/>
            <person name="Duncan G.A."/>
            <person name="Eudy J.D."/>
            <person name="Wang D."/>
            <person name="Li X."/>
            <person name="Agarkova I.V."/>
            <person name="Dunigan D.D."/>
            <person name="Van Etten J.L."/>
        </authorList>
    </citation>
    <scope>NUCLEOTIDE SEQUENCE [LARGE SCALE GENOMIC DNA]</scope>
</reference>
<organism evidence="2 3">
    <name type="scientific">Paramecium bursaria Chlorella virus 1</name>
    <name type="common">PBCV-1</name>
    <dbReference type="NCBI Taxonomy" id="10506"/>
    <lineage>
        <taxon>Viruses</taxon>
        <taxon>Varidnaviria</taxon>
        <taxon>Bamfordvirae</taxon>
        <taxon>Nucleocytoviricota</taxon>
        <taxon>Megaviricetes</taxon>
        <taxon>Algavirales</taxon>
        <taxon>Phycodnaviridae</taxon>
        <taxon>Chlorovirus</taxon>
        <taxon>Chlorovirus vanettense</taxon>
    </lineage>
</organism>
<protein>
    <submittedName>
        <fullName evidence="2">Uncharacterized protein</fullName>
    </submittedName>
</protein>
<accession>Q98522</accession>
<keyword evidence="1" id="KW-1133">Transmembrane helix</keyword>
<reference evidence="2 3" key="2">
    <citation type="journal article" date="1995" name="Virology">
        <title>Analysis of 43 kb of the Chlorella virus PBCV-1 330-kb genome: map positions 45 to 88.</title>
        <authorList>
            <person name="Li Y."/>
            <person name="Lu Z."/>
            <person name="Burbank D.E."/>
            <person name="Kutish G.F."/>
            <person name="Rock D.L."/>
            <person name="Van Etten J.L."/>
        </authorList>
    </citation>
    <scope>NUCLEOTIDE SEQUENCE [LARGE SCALE GENOMIC DNA]</scope>
</reference>
<name>Q98522_PBCV1</name>
<gene>
    <name evidence="2" type="primary">a472L</name>
</gene>
<dbReference type="OrthoDB" id="38962at10239"/>
<dbReference type="RefSeq" id="NP_048828.1">
    <property type="nucleotide sequence ID" value="NC_000852.5"/>
</dbReference>
<reference evidence="2 3" key="5">
    <citation type="journal article" date="1997" name="Virology">
        <title>Analysis of 74 kb of DNA located at the right end of the 330-kb chlorella virus PBCV-1 genome.</title>
        <authorList>
            <person name="Li Y."/>
            <person name="Lu Z."/>
            <person name="Sun L."/>
            <person name="Ropp S."/>
            <person name="Kutish G.F."/>
            <person name="Rock D.L."/>
            <person name="Van Etten J.L."/>
        </authorList>
    </citation>
    <scope>NUCLEOTIDE SEQUENCE [LARGE SCALE GENOMIC DNA]</scope>
</reference>
<feature type="transmembrane region" description="Helical" evidence="1">
    <location>
        <begin position="12"/>
        <end position="29"/>
    </location>
</feature>
<keyword evidence="3" id="KW-1185">Reference proteome</keyword>
<evidence type="ECO:0000256" key="1">
    <source>
        <dbReference type="SAM" id="Phobius"/>
    </source>
</evidence>
<reference evidence="2 3" key="1">
    <citation type="journal article" date="1995" name="Virology">
        <title>Analysis of 45 kb of DNA located at the left end of the chlorella virus PBCV-1 genome.</title>
        <authorList>
            <person name="Lu Z."/>
            <person name="Li Y."/>
            <person name="Zhang Y."/>
            <person name="Kutish G.F."/>
            <person name="Rock D.L."/>
            <person name="Van Etten J.L."/>
        </authorList>
    </citation>
    <scope>NUCLEOTIDE SEQUENCE [LARGE SCALE GENOMIC DNA]</scope>
</reference>
<dbReference type="Proteomes" id="UP000000862">
    <property type="component" value="Segment"/>
</dbReference>
<evidence type="ECO:0000313" key="2">
    <source>
        <dbReference type="EMBL" id="AAC96839.1"/>
    </source>
</evidence>
<evidence type="ECO:0000313" key="3">
    <source>
        <dbReference type="Proteomes" id="UP000000862"/>
    </source>
</evidence>
<dbReference type="KEGG" id="vg:918206"/>
<reference evidence="2 3" key="7">
    <citation type="journal article" date="2000" name="Virology">
        <title>Characterization of a beta-1,3-glucanase encoded by chlorella virus PBCV-1.</title>
        <authorList>
            <person name="Sun L."/>
            <person name="Gurnon J.R."/>
            <person name="Adams B.J."/>
            <person name="Graves M.V."/>
            <person name="Van Etten J.L."/>
        </authorList>
    </citation>
    <scope>NUCLEOTIDE SEQUENCE [LARGE SCALE GENOMIC DNA]</scope>
</reference>
<organismHost>
    <name type="scientific">Chlorella</name>
    <dbReference type="NCBI Taxonomy" id="3071"/>
</organismHost>
<dbReference type="PIR" id="T17974">
    <property type="entry name" value="T17974"/>
</dbReference>
<keyword evidence="1" id="KW-0472">Membrane</keyword>
<reference evidence="2 3" key="3">
    <citation type="journal article" date="1996" name="Virology">
        <title>Analysis of 94 kb of the chlorella virus PBCV-1 330-kb genome: map positions 88 to 182.</title>
        <authorList>
            <person name="Lu Z."/>
            <person name="Li Y."/>
            <person name="Que Q."/>
            <person name="Kutish G.F."/>
            <person name="Rock D.L."/>
            <person name="Van Etten J.L."/>
        </authorList>
    </citation>
    <scope>NUCLEOTIDE SEQUENCE [LARGE SCALE GENOMIC DNA]</scope>
</reference>
<dbReference type="GeneID" id="918206"/>
<reference evidence="2 3" key="4">
    <citation type="journal article" date="1996" name="Virology">
        <title>Analysis of 76 kb of the chlorella virus PBCV-1 330-kb genome: map positions 182 to 258.</title>
        <authorList>
            <person name="Kutish G.F."/>
            <person name="Li Y."/>
            <person name="Lu Z."/>
            <person name="Furuta M."/>
            <person name="Rock D.L."/>
            <person name="Van Etten J.L."/>
        </authorList>
    </citation>
    <scope>NUCLEOTIDE SEQUENCE [LARGE SCALE GENOMIC DNA]</scope>
</reference>
<reference evidence="2 3" key="6">
    <citation type="journal article" date="1999" name="Virology">
        <title>Chlorella virus PBCV-1 encodes a functional homospermidine synthase.</title>
        <authorList>
            <person name="Kaiser A."/>
            <person name="Vollmert M."/>
            <person name="Tholl D."/>
            <person name="Graves M.V."/>
            <person name="Gurnon J.R."/>
            <person name="Xing W."/>
            <person name="Lisec A.D."/>
            <person name="Nickerson K.W."/>
            <person name="Van Etten J.L."/>
        </authorList>
    </citation>
    <scope>NUCLEOTIDE SEQUENCE [LARGE SCALE GENOMIC DNA]</scope>
</reference>
<proteinExistence type="predicted"/>
<sequence>MLHHKNKQNQSNLIVTRVLIFVQRLIAAFDNSLLLSPCSDVFLSLVDFTISSSICFIFLMQYLIISFFNAHLKKFSWPIVVENSSPSQSV</sequence>